<dbReference type="Proteomes" id="UP000637423">
    <property type="component" value="Unassembled WGS sequence"/>
</dbReference>
<keyword evidence="3" id="KW-0560">Oxidoreductase</keyword>
<keyword evidence="9" id="KW-1185">Reference proteome</keyword>
<evidence type="ECO:0000256" key="1">
    <source>
        <dbReference type="ARBA" id="ARBA00022630"/>
    </source>
</evidence>
<feature type="binding site" evidence="6">
    <location>
        <position position="58"/>
    </location>
    <ligand>
        <name>FMN</name>
        <dbReference type="ChEBI" id="CHEBI:58210"/>
    </ligand>
</feature>
<comment type="similarity">
    <text evidence="5">Belongs to the NtaA/SnaA/DszA monooxygenase family.</text>
</comment>
<organism evidence="8 9">
    <name type="scientific">Undibacterium terreum</name>
    <dbReference type="NCBI Taxonomy" id="1224302"/>
    <lineage>
        <taxon>Bacteria</taxon>
        <taxon>Pseudomonadati</taxon>
        <taxon>Pseudomonadota</taxon>
        <taxon>Betaproteobacteria</taxon>
        <taxon>Burkholderiales</taxon>
        <taxon>Oxalobacteraceae</taxon>
        <taxon>Undibacterium</taxon>
    </lineage>
</organism>
<dbReference type="InterPro" id="IPR051260">
    <property type="entry name" value="Diverse_substr_monoxygenases"/>
</dbReference>
<reference evidence="8" key="2">
    <citation type="submission" date="2020-09" db="EMBL/GenBank/DDBJ databases">
        <authorList>
            <person name="Sun Q."/>
            <person name="Zhou Y."/>
        </authorList>
    </citation>
    <scope>NUCLEOTIDE SEQUENCE</scope>
    <source>
        <strain evidence="8">CGMCC 1.10998</strain>
    </source>
</reference>
<reference evidence="8" key="1">
    <citation type="journal article" date="2014" name="Int. J. Syst. Evol. Microbiol.">
        <title>Complete genome sequence of Corynebacterium casei LMG S-19264T (=DSM 44701T), isolated from a smear-ripened cheese.</title>
        <authorList>
            <consortium name="US DOE Joint Genome Institute (JGI-PGF)"/>
            <person name="Walter F."/>
            <person name="Albersmeier A."/>
            <person name="Kalinowski J."/>
            <person name="Ruckert C."/>
        </authorList>
    </citation>
    <scope>NUCLEOTIDE SEQUENCE</scope>
    <source>
        <strain evidence="8">CGMCC 1.10998</strain>
    </source>
</reference>
<keyword evidence="1 6" id="KW-0285">Flavoprotein</keyword>
<dbReference type="SUPFAM" id="SSF51679">
    <property type="entry name" value="Bacterial luciferase-like"/>
    <property type="match status" value="1"/>
</dbReference>
<feature type="binding site" evidence="6">
    <location>
        <position position="154"/>
    </location>
    <ligand>
        <name>FMN</name>
        <dbReference type="ChEBI" id="CHEBI:58210"/>
    </ligand>
</feature>
<dbReference type="EMBL" id="BMED01000001">
    <property type="protein sequence ID" value="GGC57258.1"/>
    <property type="molecule type" value="Genomic_DNA"/>
</dbReference>
<feature type="binding site" evidence="6">
    <location>
        <position position="230"/>
    </location>
    <ligand>
        <name>FMN</name>
        <dbReference type="ChEBI" id="CHEBI:58210"/>
    </ligand>
</feature>
<evidence type="ECO:0000256" key="3">
    <source>
        <dbReference type="ARBA" id="ARBA00023002"/>
    </source>
</evidence>
<name>A0A916U387_9BURK</name>
<dbReference type="InterPro" id="IPR036661">
    <property type="entry name" value="Luciferase-like_sf"/>
</dbReference>
<dbReference type="GO" id="GO:0016705">
    <property type="term" value="F:oxidoreductase activity, acting on paired donors, with incorporation or reduction of molecular oxygen"/>
    <property type="evidence" value="ECO:0007669"/>
    <property type="project" value="InterPro"/>
</dbReference>
<accession>A0A916U387</accession>
<dbReference type="InterPro" id="IPR016215">
    <property type="entry name" value="NTA_MOA"/>
</dbReference>
<dbReference type="PIRSF" id="PIRSF000337">
    <property type="entry name" value="NTA_MOA"/>
    <property type="match status" value="1"/>
</dbReference>
<feature type="binding site" evidence="6">
    <location>
        <position position="158"/>
    </location>
    <ligand>
        <name>FMN</name>
        <dbReference type="ChEBI" id="CHEBI:58210"/>
    </ligand>
</feature>
<evidence type="ECO:0000256" key="6">
    <source>
        <dbReference type="PIRSR" id="PIRSR000337-1"/>
    </source>
</evidence>
<dbReference type="PANTHER" id="PTHR30011:SF16">
    <property type="entry name" value="C2H2 FINGER DOMAIN TRANSCRIPTION FACTOR (EUROFUNG)-RELATED"/>
    <property type="match status" value="1"/>
</dbReference>
<dbReference type="InterPro" id="IPR011251">
    <property type="entry name" value="Luciferase-like_dom"/>
</dbReference>
<evidence type="ECO:0000256" key="5">
    <source>
        <dbReference type="ARBA" id="ARBA00033748"/>
    </source>
</evidence>
<dbReference type="NCBIfam" id="TIGR03860">
    <property type="entry name" value="FMN_nitrolo"/>
    <property type="match status" value="1"/>
</dbReference>
<gene>
    <name evidence="8" type="ORF">GCM10011396_00130</name>
</gene>
<dbReference type="AlphaFoldDB" id="A0A916U387"/>
<dbReference type="Pfam" id="PF00296">
    <property type="entry name" value="Bac_luciferase"/>
    <property type="match status" value="1"/>
</dbReference>
<proteinExistence type="inferred from homology"/>
<evidence type="ECO:0000259" key="7">
    <source>
        <dbReference type="Pfam" id="PF00296"/>
    </source>
</evidence>
<keyword evidence="4" id="KW-0503">Monooxygenase</keyword>
<evidence type="ECO:0000256" key="2">
    <source>
        <dbReference type="ARBA" id="ARBA00022643"/>
    </source>
</evidence>
<dbReference type="GO" id="GO:0004497">
    <property type="term" value="F:monooxygenase activity"/>
    <property type="evidence" value="ECO:0007669"/>
    <property type="project" value="UniProtKB-KW"/>
</dbReference>
<dbReference type="RefSeq" id="WP_188563971.1">
    <property type="nucleotide sequence ID" value="NZ_BMED01000001.1"/>
</dbReference>
<feature type="binding site" evidence="6">
    <location>
        <position position="104"/>
    </location>
    <ligand>
        <name>FMN</name>
        <dbReference type="ChEBI" id="CHEBI:58210"/>
    </ligand>
</feature>
<protein>
    <submittedName>
        <fullName evidence="8">N5,N10-methylene tetrahydromethanopterin reductase</fullName>
    </submittedName>
</protein>
<evidence type="ECO:0000256" key="4">
    <source>
        <dbReference type="ARBA" id="ARBA00023033"/>
    </source>
</evidence>
<evidence type="ECO:0000313" key="8">
    <source>
        <dbReference type="EMBL" id="GGC57258.1"/>
    </source>
</evidence>
<feature type="domain" description="Luciferase-like" evidence="7">
    <location>
        <begin position="26"/>
        <end position="392"/>
    </location>
</feature>
<sequence>MGKQIRFNAFQMNTVGHQSPGMWAHPRDHSHRYTDPDHWTELARLLEAGRFDALFLADVLGVYDVYQGSADAALTHAVQVPLNDPLALVPLMASATTHLGFGVTCALTYEHPYTFARRISTLDHLSRGRIGWNIVTGYLDSAARNLGLDRQLGHDERYDLADEYLDVVYKLWEKSWEDDAVINDKQHGVYTDPAKVHPINHHGRYYQVPGFHLCEPSPQRTPLLYQAGTSPRGTAFAARHAECTFVSGPSKKVVRRYVEDTRAAAHATGRDADRLLIYAQALIITGKTATEAQAKYEDYRSYINIDAALALLSGWTGVDFSRFPLDATIDYIESDAGRSALASFSAADPTRKWTVREAAEYISLGGRGPVIVGDAAQVADQLQAWMEETGIDGFNLAFAIAHETMRDVVDFIVPELQRRSCYRTEYSGGTLRHQLFGAGPYLHPQHAGRQVKIDPPLQTAA</sequence>
<dbReference type="Gene3D" id="3.20.20.30">
    <property type="entry name" value="Luciferase-like domain"/>
    <property type="match status" value="1"/>
</dbReference>
<comment type="caution">
    <text evidence="8">The sequence shown here is derived from an EMBL/GenBank/DDBJ whole genome shotgun (WGS) entry which is preliminary data.</text>
</comment>
<evidence type="ECO:0000313" key="9">
    <source>
        <dbReference type="Proteomes" id="UP000637423"/>
    </source>
</evidence>
<dbReference type="PANTHER" id="PTHR30011">
    <property type="entry name" value="ALKANESULFONATE MONOOXYGENASE-RELATED"/>
    <property type="match status" value="1"/>
</dbReference>
<keyword evidence="2 6" id="KW-0288">FMN</keyword>